<dbReference type="Gene3D" id="3.90.1150.10">
    <property type="entry name" value="Aspartate Aminotransferase, domain 1"/>
    <property type="match status" value="1"/>
</dbReference>
<dbReference type="Gene3D" id="3.40.640.10">
    <property type="entry name" value="Type I PLP-dependent aspartate aminotransferase-like (Major domain)"/>
    <property type="match status" value="1"/>
</dbReference>
<evidence type="ECO:0000256" key="2">
    <source>
        <dbReference type="ARBA" id="ARBA00007441"/>
    </source>
</evidence>
<dbReference type="InterPro" id="IPR015421">
    <property type="entry name" value="PyrdxlP-dep_Trfase_major"/>
</dbReference>
<gene>
    <name evidence="7" type="ORF">CBI30_06175</name>
</gene>
<evidence type="ECO:0000313" key="7">
    <source>
        <dbReference type="EMBL" id="OWS71669.1"/>
    </source>
</evidence>
<organism evidence="7 8">
    <name type="scientific">Polynucleobacter aenigmaticus</name>
    <dbReference type="NCBI Taxonomy" id="1743164"/>
    <lineage>
        <taxon>Bacteria</taxon>
        <taxon>Pseudomonadati</taxon>
        <taxon>Pseudomonadota</taxon>
        <taxon>Betaproteobacteria</taxon>
        <taxon>Burkholderiales</taxon>
        <taxon>Burkholderiaceae</taxon>
        <taxon>Polynucleobacter</taxon>
    </lineage>
</organism>
<feature type="domain" description="Aminotransferase class I/classII large" evidence="6">
    <location>
        <begin position="35"/>
        <end position="397"/>
    </location>
</feature>
<dbReference type="InterPro" id="IPR015424">
    <property type="entry name" value="PyrdxlP-dep_Trfase"/>
</dbReference>
<dbReference type="OrthoDB" id="9763453at2"/>
<dbReference type="CDD" id="cd00609">
    <property type="entry name" value="AAT_like"/>
    <property type="match status" value="1"/>
</dbReference>
<dbReference type="GO" id="GO:0030170">
    <property type="term" value="F:pyridoxal phosphate binding"/>
    <property type="evidence" value="ECO:0007669"/>
    <property type="project" value="InterPro"/>
</dbReference>
<protein>
    <submittedName>
        <fullName evidence="7">Methionine aminotransferase</fullName>
    </submittedName>
</protein>
<dbReference type="RefSeq" id="WP_088527436.1">
    <property type="nucleotide sequence ID" value="NZ_NGUO01000009.1"/>
</dbReference>
<dbReference type="InterPro" id="IPR015422">
    <property type="entry name" value="PyrdxlP-dep_Trfase_small"/>
</dbReference>
<evidence type="ECO:0000256" key="4">
    <source>
        <dbReference type="ARBA" id="ARBA00022679"/>
    </source>
</evidence>
<dbReference type="InterPro" id="IPR051326">
    <property type="entry name" value="Kynurenine-oxoglutarate_AT"/>
</dbReference>
<keyword evidence="3 7" id="KW-0032">Aminotransferase</keyword>
<accession>A0A254PYP7</accession>
<reference evidence="7 8" key="1">
    <citation type="submission" date="2017-05" db="EMBL/GenBank/DDBJ databases">
        <title>Polynucleobacter sp. MWH-K35W1 isolated from the permanently anoxic monimolimnion of a meromictic lake.</title>
        <authorList>
            <person name="Hahn M.W."/>
        </authorList>
    </citation>
    <scope>NUCLEOTIDE SEQUENCE [LARGE SCALE GENOMIC DNA]</scope>
    <source>
        <strain evidence="7 8">MWH-K35W1</strain>
    </source>
</reference>
<evidence type="ECO:0000256" key="3">
    <source>
        <dbReference type="ARBA" id="ARBA00022576"/>
    </source>
</evidence>
<dbReference type="AlphaFoldDB" id="A0A254PYP7"/>
<dbReference type="EMBL" id="NGUO01000009">
    <property type="protein sequence ID" value="OWS71669.1"/>
    <property type="molecule type" value="Genomic_DNA"/>
</dbReference>
<dbReference type="FunFam" id="3.40.640.10:FF:000033">
    <property type="entry name" value="Aspartate aminotransferase"/>
    <property type="match status" value="1"/>
</dbReference>
<comment type="caution">
    <text evidence="7">The sequence shown here is derived from an EMBL/GenBank/DDBJ whole genome shotgun (WGS) entry which is preliminary data.</text>
</comment>
<evidence type="ECO:0000256" key="5">
    <source>
        <dbReference type="ARBA" id="ARBA00022898"/>
    </source>
</evidence>
<dbReference type="Pfam" id="PF00155">
    <property type="entry name" value="Aminotran_1_2"/>
    <property type="match status" value="1"/>
</dbReference>
<dbReference type="Proteomes" id="UP000198104">
    <property type="component" value="Unassembled WGS sequence"/>
</dbReference>
<keyword evidence="8" id="KW-1185">Reference proteome</keyword>
<dbReference type="SUPFAM" id="SSF53383">
    <property type="entry name" value="PLP-dependent transferases"/>
    <property type="match status" value="1"/>
</dbReference>
<dbReference type="PANTHER" id="PTHR43807">
    <property type="entry name" value="FI04487P"/>
    <property type="match status" value="1"/>
</dbReference>
<evidence type="ECO:0000313" key="8">
    <source>
        <dbReference type="Proteomes" id="UP000198104"/>
    </source>
</evidence>
<comment type="similarity">
    <text evidence="2">Belongs to the class-I pyridoxal-phosphate-dependent aminotransferase family.</text>
</comment>
<evidence type="ECO:0000256" key="1">
    <source>
        <dbReference type="ARBA" id="ARBA00001933"/>
    </source>
</evidence>
<keyword evidence="4 7" id="KW-0808">Transferase</keyword>
<proteinExistence type="inferred from homology"/>
<comment type="cofactor">
    <cofactor evidence="1">
        <name>pyridoxal 5'-phosphate</name>
        <dbReference type="ChEBI" id="CHEBI:597326"/>
    </cofactor>
</comment>
<dbReference type="GO" id="GO:0005737">
    <property type="term" value="C:cytoplasm"/>
    <property type="evidence" value="ECO:0007669"/>
    <property type="project" value="TreeGrafter"/>
</dbReference>
<name>A0A254PYP7_9BURK</name>
<evidence type="ECO:0000259" key="6">
    <source>
        <dbReference type="Pfam" id="PF00155"/>
    </source>
</evidence>
<dbReference type="InterPro" id="IPR004839">
    <property type="entry name" value="Aminotransferase_I/II_large"/>
</dbReference>
<dbReference type="PANTHER" id="PTHR43807:SF20">
    <property type="entry name" value="FI04487P"/>
    <property type="match status" value="1"/>
</dbReference>
<sequence length="400" mass="44086">MDQNSHLTPAFPSRLPEVGTTVFTVMSALAAKHQAINLGQGFPDFPCDRELIAEVNAAMLADHNQYPPMAGVAELRHSVAQKISALYGHDYDPETEITITAGGTQGIMTAILSCVSPGDEVVIIEPAYDSYRPSIDLAGGKTIAVSLLAKRDDQSRVYSYAIPWEDLANAIGPKTRLLIINTPHNPTGIVWQASDLLRLAQLVKNTNTLILSDEVYEHMVYDGHVHQSIASHPALAARSFLISSFGKTYHVTGWKVGYVAAPAAMMREFRKVHQFNVFTVNTPMQYGLAKYLKNENHYLSLPSFYQSKRDYFQTGLRATGFKLLPAPATYFQCVNYTDLDIPQSKLSEAEFCTWLTSEIGVAAIPVSAFYAAPVESGVIRFCFAKKEQTLSNALTRLQSL</sequence>
<dbReference type="GO" id="GO:0016212">
    <property type="term" value="F:kynurenine-oxoglutarate transaminase activity"/>
    <property type="evidence" value="ECO:0007669"/>
    <property type="project" value="TreeGrafter"/>
</dbReference>
<dbReference type="NCBIfam" id="NF006569">
    <property type="entry name" value="PRK09082.1"/>
    <property type="match status" value="1"/>
</dbReference>
<keyword evidence="5" id="KW-0663">Pyridoxal phosphate</keyword>